<dbReference type="Gene3D" id="3.10.10.10">
    <property type="entry name" value="HIV Type 1 Reverse Transcriptase, subunit A, domain 1"/>
    <property type="match status" value="1"/>
</dbReference>
<feature type="domain" description="Reverse transcriptase" evidence="1">
    <location>
        <begin position="166"/>
        <end position="316"/>
    </location>
</feature>
<dbReference type="EMBL" id="JAINDJ010000006">
    <property type="protein sequence ID" value="KAG9444838.1"/>
    <property type="molecule type" value="Genomic_DNA"/>
</dbReference>
<dbReference type="InterPro" id="IPR043502">
    <property type="entry name" value="DNA/RNA_pol_sf"/>
</dbReference>
<dbReference type="Pfam" id="PF00078">
    <property type="entry name" value="RVT_1"/>
    <property type="match status" value="1"/>
</dbReference>
<dbReference type="PANTHER" id="PTHR24559:SF439">
    <property type="entry name" value="RETROTRANSPOSON, UNCLASSIFIED-LIKE PROTEIN"/>
    <property type="match status" value="1"/>
</dbReference>
<dbReference type="CDD" id="cd01647">
    <property type="entry name" value="RT_LTR"/>
    <property type="match status" value="1"/>
</dbReference>
<dbReference type="InterPro" id="IPR043128">
    <property type="entry name" value="Rev_trsase/Diguanyl_cyclase"/>
</dbReference>
<gene>
    <name evidence="2" type="ORF">H6P81_016178</name>
</gene>
<dbReference type="InterPro" id="IPR053134">
    <property type="entry name" value="RNA-dir_DNA_polymerase"/>
</dbReference>
<keyword evidence="3" id="KW-1185">Reference proteome</keyword>
<evidence type="ECO:0000313" key="2">
    <source>
        <dbReference type="EMBL" id="KAG9444838.1"/>
    </source>
</evidence>
<organism evidence="2 3">
    <name type="scientific">Aristolochia fimbriata</name>
    <name type="common">White veined hardy Dutchman's pipe vine</name>
    <dbReference type="NCBI Taxonomy" id="158543"/>
    <lineage>
        <taxon>Eukaryota</taxon>
        <taxon>Viridiplantae</taxon>
        <taxon>Streptophyta</taxon>
        <taxon>Embryophyta</taxon>
        <taxon>Tracheophyta</taxon>
        <taxon>Spermatophyta</taxon>
        <taxon>Magnoliopsida</taxon>
        <taxon>Magnoliidae</taxon>
        <taxon>Piperales</taxon>
        <taxon>Aristolochiaceae</taxon>
        <taxon>Aristolochia</taxon>
    </lineage>
</organism>
<name>A0AAV7E806_ARIFI</name>
<evidence type="ECO:0000259" key="1">
    <source>
        <dbReference type="Pfam" id="PF00078"/>
    </source>
</evidence>
<proteinExistence type="predicted"/>
<evidence type="ECO:0000313" key="3">
    <source>
        <dbReference type="Proteomes" id="UP000825729"/>
    </source>
</evidence>
<sequence>MKNVGLSAGDLSRSSLLIQGFNKEGQRTLNMISIKLHIGDMVAETPFQVIDSRTSYNLLLDRLWLHANGVVPSTLHQCFKYWENGEQKTMYADESLFTEAEASFADAKFYLTTRLTVKLSPWPNPVSNAKSTPTQVASPKQLTEVKYPSWIANIVPIKQKNNHIWVCVDFRDLNKACPKDDFPLPITELMVDVTTGHEALSFMDESSGYNHIQMDPKDEELTTFRTPKGIFCYKMMSFGLQNAGATYQRVMQNIFDDFLHKCVECYVDDLVEKMKERSDHLLDLRAVFERLRRFQLKMKPLKCAFGVTSGKFLGFVVHHQGIEIDQSKIDAIQKMPDLRNISELKSFQGHLAYIRRFISNLA</sequence>
<protein>
    <recommendedName>
        <fullName evidence="1">Reverse transcriptase domain-containing protein</fullName>
    </recommendedName>
</protein>
<accession>A0AAV7E806</accession>
<dbReference type="InterPro" id="IPR000477">
    <property type="entry name" value="RT_dom"/>
</dbReference>
<dbReference type="AlphaFoldDB" id="A0AAV7E806"/>
<comment type="caution">
    <text evidence="2">The sequence shown here is derived from an EMBL/GenBank/DDBJ whole genome shotgun (WGS) entry which is preliminary data.</text>
</comment>
<dbReference type="Proteomes" id="UP000825729">
    <property type="component" value="Unassembled WGS sequence"/>
</dbReference>
<dbReference type="PANTHER" id="PTHR24559">
    <property type="entry name" value="TRANSPOSON TY3-I GAG-POL POLYPROTEIN"/>
    <property type="match status" value="1"/>
</dbReference>
<dbReference type="Gene3D" id="3.30.70.270">
    <property type="match status" value="2"/>
</dbReference>
<dbReference type="SUPFAM" id="SSF56672">
    <property type="entry name" value="DNA/RNA polymerases"/>
    <property type="match status" value="1"/>
</dbReference>
<reference evidence="2 3" key="1">
    <citation type="submission" date="2021-07" db="EMBL/GenBank/DDBJ databases">
        <title>The Aristolochia fimbriata genome: insights into angiosperm evolution, floral development and chemical biosynthesis.</title>
        <authorList>
            <person name="Jiao Y."/>
        </authorList>
    </citation>
    <scope>NUCLEOTIDE SEQUENCE [LARGE SCALE GENOMIC DNA]</scope>
    <source>
        <strain evidence="2">IBCAS-2021</strain>
        <tissue evidence="2">Leaf</tissue>
    </source>
</reference>